<dbReference type="PANTHER" id="PTHR42928">
    <property type="entry name" value="TRICARBOXYLATE-BINDING PROTEIN"/>
    <property type="match status" value="1"/>
</dbReference>
<reference evidence="2 3" key="1">
    <citation type="submission" date="2014-01" db="EMBL/GenBank/DDBJ databases">
        <title>Genome sequencing of Thermotog hypogea.</title>
        <authorList>
            <person name="Zhang X."/>
            <person name="Alvare G."/>
            <person name="Fristensky B."/>
            <person name="Chen L."/>
            <person name="Suen T."/>
            <person name="Chen Q."/>
            <person name="Ma K."/>
        </authorList>
    </citation>
    <scope>NUCLEOTIDE SEQUENCE [LARGE SCALE GENOMIC DNA]</scope>
    <source>
        <strain evidence="2 3">DSM 11164</strain>
    </source>
</reference>
<evidence type="ECO:0000256" key="1">
    <source>
        <dbReference type="ARBA" id="ARBA00006987"/>
    </source>
</evidence>
<organism evidence="2 3">
    <name type="scientific">Pseudothermotoga hypogea DSM 11164 = NBRC 106472</name>
    <dbReference type="NCBI Taxonomy" id="1123384"/>
    <lineage>
        <taxon>Bacteria</taxon>
        <taxon>Thermotogati</taxon>
        <taxon>Thermotogota</taxon>
        <taxon>Thermotogae</taxon>
        <taxon>Thermotogales</taxon>
        <taxon>Thermotogaceae</taxon>
        <taxon>Pseudothermotoga</taxon>
    </lineage>
</organism>
<sequence>MKVKIVLLIISMLLVTTIFAETYPAKPLNFIAPGGPGGGWDTTIRVVAQVLKETGLVTQPIVVTNMPGGGGGVGLAHMQTKKGDPYTIIVFSPPLLLINLTGQTQYSFKDLTPLAMLIHDYGAFAVSKKSKYNSITEVMDALKKDPKSVRVGGISAFGSMDHIQFLIAARAAGVTNLKDITYVSFQEGEHLAALLGGHIDVLSTGLAEVTTALQTGTIKVLAITSPQRVSGALATVPTLKEEGIDAEFVNWRGLFGPPEMPEYAVEYWINTLSKMVQTIEWERVVAKYNWTKAFMPGKEFMNYLEKVNEDYKVVLKELGLYKGE</sequence>
<comment type="similarity">
    <text evidence="1">Belongs to the UPF0065 (bug) family.</text>
</comment>
<dbReference type="Gene3D" id="3.40.190.10">
    <property type="entry name" value="Periplasmic binding protein-like II"/>
    <property type="match status" value="1"/>
</dbReference>
<dbReference type="PaxDb" id="1123384-AJ81_04840"/>
<dbReference type="Pfam" id="PF03401">
    <property type="entry name" value="TctC"/>
    <property type="match status" value="1"/>
</dbReference>
<accession>A0A0X1KQW1</accession>
<dbReference type="Gene3D" id="3.40.190.150">
    <property type="entry name" value="Bordetella uptake gene, domain 1"/>
    <property type="match status" value="1"/>
</dbReference>
<evidence type="ECO:0000313" key="3">
    <source>
        <dbReference type="Proteomes" id="UP000077469"/>
    </source>
</evidence>
<dbReference type="PIRSF" id="PIRSF017082">
    <property type="entry name" value="YflP"/>
    <property type="match status" value="1"/>
</dbReference>
<evidence type="ECO:0000313" key="2">
    <source>
        <dbReference type="EMBL" id="AJC73643.1"/>
    </source>
</evidence>
<dbReference type="InterPro" id="IPR042100">
    <property type="entry name" value="Bug_dom1"/>
</dbReference>
<dbReference type="PATRIC" id="fig|1123384.7.peg.954"/>
<dbReference type="InterPro" id="IPR005064">
    <property type="entry name" value="BUG"/>
</dbReference>
<dbReference type="SUPFAM" id="SSF53850">
    <property type="entry name" value="Periplasmic binding protein-like II"/>
    <property type="match status" value="1"/>
</dbReference>
<dbReference type="RefSeq" id="WP_031504909.1">
    <property type="nucleotide sequence ID" value="NC_022795.1"/>
</dbReference>
<keyword evidence="3" id="KW-1185">Reference proteome</keyword>
<gene>
    <name evidence="2" type="ORF">AJ81_04840</name>
</gene>
<dbReference type="KEGG" id="phy:AJ81_04840"/>
<dbReference type="AlphaFoldDB" id="A0A0X1KQW1"/>
<dbReference type="STRING" id="1123384.AJ81_04840"/>
<proteinExistence type="inferred from homology"/>
<dbReference type="Proteomes" id="UP000077469">
    <property type="component" value="Chromosome"/>
</dbReference>
<dbReference type="PANTHER" id="PTHR42928:SF3">
    <property type="entry name" value="UPF0065 PROTEIN YFLP"/>
    <property type="match status" value="1"/>
</dbReference>
<dbReference type="EMBL" id="CP007141">
    <property type="protein sequence ID" value="AJC73643.1"/>
    <property type="molecule type" value="Genomic_DNA"/>
</dbReference>
<dbReference type="CDD" id="cd07012">
    <property type="entry name" value="PBP2_Bug_TTT"/>
    <property type="match status" value="1"/>
</dbReference>
<protein>
    <submittedName>
        <fullName evidence="2">Tricarboxylic transport TctC</fullName>
    </submittedName>
</protein>
<dbReference type="OrthoDB" id="8880247at2"/>
<name>A0A0X1KQW1_9THEM</name>